<sequence length="196" mass="22425">MYQNFNPYVAQVNPCLSRAELELRNTMRLLWSQHVYWTRAAVIALINDSPDLDIVLARLLRNAPEMGEALVPFYGKEAGDRYGELIKEHLVIAADLVKAAKAGDTKKFEAIDKKWYANADDISEFLSMISPFISKQDMQEMMYKHLELLKTETTYLIQKNHTASINTFDLVELQALHMADEISEAIVSQLSCTPYY</sequence>
<reference evidence="1" key="1">
    <citation type="submission" date="2022-05" db="EMBL/GenBank/DDBJ databases">
        <authorList>
            <person name="Colautti A."/>
            <person name="Iacumin L."/>
        </authorList>
    </citation>
    <scope>NUCLEOTIDE SEQUENCE</scope>
    <source>
        <strain evidence="1">SK 55</strain>
    </source>
</reference>
<proteinExistence type="predicted"/>
<keyword evidence="2" id="KW-1185">Reference proteome</keyword>
<dbReference type="AlphaFoldDB" id="A0A9X3RCQ4"/>
<comment type="caution">
    <text evidence="1">The sequence shown here is derived from an EMBL/GenBank/DDBJ whole genome shotgun (WGS) entry which is preliminary data.</text>
</comment>
<gene>
    <name evidence="1" type="ORF">M9R32_07410</name>
</gene>
<protein>
    <submittedName>
        <fullName evidence="1">Acetylglutamate kinase</fullName>
    </submittedName>
</protein>
<dbReference type="GO" id="GO:0016301">
    <property type="term" value="F:kinase activity"/>
    <property type="evidence" value="ECO:0007669"/>
    <property type="project" value="UniProtKB-KW"/>
</dbReference>
<keyword evidence="1" id="KW-0808">Transferase</keyword>
<name>A0A9X3RCQ4_9BACL</name>
<dbReference type="EMBL" id="JAMKBJ010000005">
    <property type="protein sequence ID" value="MCZ8537000.1"/>
    <property type="molecule type" value="Genomic_DNA"/>
</dbReference>
<keyword evidence="1" id="KW-0418">Kinase</keyword>
<dbReference type="Proteomes" id="UP001152173">
    <property type="component" value="Unassembled WGS sequence"/>
</dbReference>
<organism evidence="1 2">
    <name type="scientific">Paenisporosarcina quisquiliarum</name>
    <dbReference type="NCBI Taxonomy" id="365346"/>
    <lineage>
        <taxon>Bacteria</taxon>
        <taxon>Bacillati</taxon>
        <taxon>Bacillota</taxon>
        <taxon>Bacilli</taxon>
        <taxon>Bacillales</taxon>
        <taxon>Caryophanaceae</taxon>
        <taxon>Paenisporosarcina</taxon>
    </lineage>
</organism>
<dbReference type="RefSeq" id="WP_269926096.1">
    <property type="nucleotide sequence ID" value="NZ_JAMKBJ010000005.1"/>
</dbReference>
<evidence type="ECO:0000313" key="1">
    <source>
        <dbReference type="EMBL" id="MCZ8537000.1"/>
    </source>
</evidence>
<evidence type="ECO:0000313" key="2">
    <source>
        <dbReference type="Proteomes" id="UP001152173"/>
    </source>
</evidence>
<accession>A0A9X3RCQ4</accession>